<feature type="domain" description="CENP-V/GFA" evidence="5">
    <location>
        <begin position="6"/>
        <end position="117"/>
    </location>
</feature>
<evidence type="ECO:0000256" key="1">
    <source>
        <dbReference type="ARBA" id="ARBA00005495"/>
    </source>
</evidence>
<proteinExistence type="inferred from homology"/>
<evidence type="ECO:0000256" key="2">
    <source>
        <dbReference type="ARBA" id="ARBA00022723"/>
    </source>
</evidence>
<accession>A0ABV8RQJ9</accession>
<gene>
    <name evidence="6" type="ORF">ACFO0A_11345</name>
</gene>
<reference evidence="7" key="1">
    <citation type="journal article" date="2019" name="Int. J. Syst. Evol. Microbiol.">
        <title>The Global Catalogue of Microorganisms (GCM) 10K type strain sequencing project: providing services to taxonomists for standard genome sequencing and annotation.</title>
        <authorList>
            <consortium name="The Broad Institute Genomics Platform"/>
            <consortium name="The Broad Institute Genome Sequencing Center for Infectious Disease"/>
            <person name="Wu L."/>
            <person name="Ma J."/>
        </authorList>
    </citation>
    <scope>NUCLEOTIDE SEQUENCE [LARGE SCALE GENOMIC DNA]</scope>
    <source>
        <strain evidence="7">CGMCC 1.12989</strain>
    </source>
</reference>
<evidence type="ECO:0000256" key="3">
    <source>
        <dbReference type="ARBA" id="ARBA00022833"/>
    </source>
</evidence>
<protein>
    <submittedName>
        <fullName evidence="6">GFA family protein</fullName>
    </submittedName>
</protein>
<name>A0ABV8RQJ9_9SPHN</name>
<sequence length="144" mass="15369">MANETHWARCQCGRLGAEARSDTRPQVVACHCLACQRRTGAPLGVIAYYPAGDVTISGEAQRYSRTTDSGAAFTNAFCATCGSTVAIETAKEPPMIGIPVGAFADPGFAPPERSVWEESRHAWVTLPADIPHFLQGRIAPKAQP</sequence>
<dbReference type="PANTHER" id="PTHR33337">
    <property type="entry name" value="GFA DOMAIN-CONTAINING PROTEIN"/>
    <property type="match status" value="1"/>
</dbReference>
<evidence type="ECO:0000313" key="7">
    <source>
        <dbReference type="Proteomes" id="UP001595828"/>
    </source>
</evidence>
<dbReference type="Gene3D" id="3.90.1590.10">
    <property type="entry name" value="glutathione-dependent formaldehyde- activating enzyme (gfa)"/>
    <property type="match status" value="1"/>
</dbReference>
<keyword evidence="7" id="KW-1185">Reference proteome</keyword>
<organism evidence="6 7">
    <name type="scientific">Novosphingobium tardum</name>
    <dbReference type="NCBI Taxonomy" id="1538021"/>
    <lineage>
        <taxon>Bacteria</taxon>
        <taxon>Pseudomonadati</taxon>
        <taxon>Pseudomonadota</taxon>
        <taxon>Alphaproteobacteria</taxon>
        <taxon>Sphingomonadales</taxon>
        <taxon>Sphingomonadaceae</taxon>
        <taxon>Novosphingobium</taxon>
    </lineage>
</organism>
<comment type="caution">
    <text evidence="6">The sequence shown here is derived from an EMBL/GenBank/DDBJ whole genome shotgun (WGS) entry which is preliminary data.</text>
</comment>
<keyword evidence="3" id="KW-0862">Zinc</keyword>
<dbReference type="Proteomes" id="UP001595828">
    <property type="component" value="Unassembled WGS sequence"/>
</dbReference>
<comment type="similarity">
    <text evidence="1">Belongs to the Gfa family.</text>
</comment>
<evidence type="ECO:0000256" key="4">
    <source>
        <dbReference type="ARBA" id="ARBA00023239"/>
    </source>
</evidence>
<keyword evidence="4" id="KW-0456">Lyase</keyword>
<keyword evidence="2" id="KW-0479">Metal-binding</keyword>
<dbReference type="EMBL" id="JBHSDR010000006">
    <property type="protein sequence ID" value="MFC4295648.1"/>
    <property type="molecule type" value="Genomic_DNA"/>
</dbReference>
<dbReference type="RefSeq" id="WP_379539116.1">
    <property type="nucleotide sequence ID" value="NZ_JBHSDR010000006.1"/>
</dbReference>
<dbReference type="PANTHER" id="PTHR33337:SF40">
    <property type="entry name" value="CENP-V_GFA DOMAIN-CONTAINING PROTEIN-RELATED"/>
    <property type="match status" value="1"/>
</dbReference>
<evidence type="ECO:0000313" key="6">
    <source>
        <dbReference type="EMBL" id="MFC4295648.1"/>
    </source>
</evidence>
<dbReference type="InterPro" id="IPR011057">
    <property type="entry name" value="Mss4-like_sf"/>
</dbReference>
<dbReference type="SUPFAM" id="SSF51316">
    <property type="entry name" value="Mss4-like"/>
    <property type="match status" value="1"/>
</dbReference>
<dbReference type="InterPro" id="IPR006913">
    <property type="entry name" value="CENP-V/GFA"/>
</dbReference>
<dbReference type="PROSITE" id="PS51891">
    <property type="entry name" value="CENP_V_GFA"/>
    <property type="match status" value="1"/>
</dbReference>
<dbReference type="Pfam" id="PF04828">
    <property type="entry name" value="GFA"/>
    <property type="match status" value="1"/>
</dbReference>
<evidence type="ECO:0000259" key="5">
    <source>
        <dbReference type="PROSITE" id="PS51891"/>
    </source>
</evidence>